<dbReference type="Proteomes" id="UP000008311">
    <property type="component" value="Unassembled WGS sequence"/>
</dbReference>
<dbReference type="CDD" id="cd03784">
    <property type="entry name" value="GT1_Gtf-like"/>
    <property type="match status" value="1"/>
</dbReference>
<dbReference type="FunFam" id="3.40.50.2000:FF:000108">
    <property type="entry name" value="UDP-glycosyltransferase 83A1"/>
    <property type="match status" value="1"/>
</dbReference>
<dbReference type="PANTHER" id="PTHR11926:SF1555">
    <property type="entry name" value="UDP-GLYCOSYLTRANSFERASE 83A1-LIKE"/>
    <property type="match status" value="1"/>
</dbReference>
<dbReference type="InterPro" id="IPR002213">
    <property type="entry name" value="UDP_glucos_trans"/>
</dbReference>
<dbReference type="eggNOG" id="KOG1192">
    <property type="taxonomic scope" value="Eukaryota"/>
</dbReference>
<comment type="similarity">
    <text evidence="1">Belongs to the UDP-glycosyltransferase family.</text>
</comment>
<accession>B9SJE7</accession>
<gene>
    <name evidence="3" type="ORF">RCOM_0526240</name>
</gene>
<dbReference type="Gene3D" id="3.40.50.2000">
    <property type="entry name" value="Glycogen Phosphorylase B"/>
    <property type="match status" value="2"/>
</dbReference>
<organism evidence="3 4">
    <name type="scientific">Ricinus communis</name>
    <name type="common">Castor bean</name>
    <dbReference type="NCBI Taxonomy" id="3988"/>
    <lineage>
        <taxon>Eukaryota</taxon>
        <taxon>Viridiplantae</taxon>
        <taxon>Streptophyta</taxon>
        <taxon>Embryophyta</taxon>
        <taxon>Tracheophyta</taxon>
        <taxon>Spermatophyta</taxon>
        <taxon>Magnoliopsida</taxon>
        <taxon>eudicotyledons</taxon>
        <taxon>Gunneridae</taxon>
        <taxon>Pentapetalae</taxon>
        <taxon>rosids</taxon>
        <taxon>fabids</taxon>
        <taxon>Malpighiales</taxon>
        <taxon>Euphorbiaceae</taxon>
        <taxon>Acalyphoideae</taxon>
        <taxon>Acalypheae</taxon>
        <taxon>Ricinus</taxon>
    </lineage>
</organism>
<name>B9SJE7_RICCO</name>
<reference evidence="4" key="1">
    <citation type="journal article" date="2010" name="Nat. Biotechnol.">
        <title>Draft genome sequence of the oilseed species Ricinus communis.</title>
        <authorList>
            <person name="Chan A.P."/>
            <person name="Crabtree J."/>
            <person name="Zhao Q."/>
            <person name="Lorenzi H."/>
            <person name="Orvis J."/>
            <person name="Puiu D."/>
            <person name="Melake-Berhan A."/>
            <person name="Jones K.M."/>
            <person name="Redman J."/>
            <person name="Chen G."/>
            <person name="Cahoon E.B."/>
            <person name="Gedil M."/>
            <person name="Stanke M."/>
            <person name="Haas B.J."/>
            <person name="Wortman J.R."/>
            <person name="Fraser-Liggett C.M."/>
            <person name="Ravel J."/>
            <person name="Rabinowicz P.D."/>
        </authorList>
    </citation>
    <scope>NUCLEOTIDE SEQUENCE [LARGE SCALE GENOMIC DNA]</scope>
    <source>
        <strain evidence="4">cv. Hale</strain>
    </source>
</reference>
<dbReference type="FunFam" id="3.40.50.2000:FF:000061">
    <property type="entry name" value="UDP-glycosyltransferase 83A1"/>
    <property type="match status" value="1"/>
</dbReference>
<dbReference type="Pfam" id="PF00201">
    <property type="entry name" value="UDPGT"/>
    <property type="match status" value="1"/>
</dbReference>
<evidence type="ECO:0000256" key="1">
    <source>
        <dbReference type="ARBA" id="ARBA00009995"/>
    </source>
</evidence>
<dbReference type="EMBL" id="EQ973983">
    <property type="protein sequence ID" value="EEF36310.1"/>
    <property type="molecule type" value="Genomic_DNA"/>
</dbReference>
<evidence type="ECO:0000313" key="3">
    <source>
        <dbReference type="EMBL" id="EEF36310.1"/>
    </source>
</evidence>
<evidence type="ECO:0000256" key="2">
    <source>
        <dbReference type="ARBA" id="ARBA00022679"/>
    </source>
</evidence>
<keyword evidence="3" id="KW-0328">Glycosyltransferase</keyword>
<proteinExistence type="inferred from homology"/>
<dbReference type="EC" id="2.4.1.115" evidence="3"/>
<keyword evidence="4" id="KW-1185">Reference proteome</keyword>
<keyword evidence="2 3" id="KW-0808">Transferase</keyword>
<dbReference type="InParanoid" id="B9SJE7"/>
<dbReference type="GO" id="GO:0047213">
    <property type="term" value="F:anthocyanidin 3-O-glucosyltransferase activity"/>
    <property type="evidence" value="ECO:0007669"/>
    <property type="project" value="UniProtKB-EC"/>
</dbReference>
<dbReference type="SUPFAM" id="SSF53756">
    <property type="entry name" value="UDP-Glycosyltransferase/glycogen phosphorylase"/>
    <property type="match status" value="1"/>
</dbReference>
<dbReference type="PANTHER" id="PTHR11926">
    <property type="entry name" value="GLUCOSYL/GLUCURONOSYL TRANSFERASES"/>
    <property type="match status" value="1"/>
</dbReference>
<protein>
    <submittedName>
        <fullName evidence="3">UDP-glucuronosyltransferase, putative</fullName>
        <ecNumber evidence="3">2.4.1.115</ecNumber>
    </submittedName>
</protein>
<evidence type="ECO:0000313" key="4">
    <source>
        <dbReference type="Proteomes" id="UP000008311"/>
    </source>
</evidence>
<dbReference type="AlphaFoldDB" id="B9SJE7"/>
<dbReference type="GO" id="GO:0035251">
    <property type="term" value="F:UDP-glucosyltransferase activity"/>
    <property type="evidence" value="ECO:0000318"/>
    <property type="project" value="GO_Central"/>
</dbReference>
<sequence>MYNCILFQFQDSINIKQQGYNFQAPSTKRSAGLMGNPHILVIPYPAQGHIIPLMVLSQCLARNGFRITFVNSESNHQLIKNASASNDYLDNQIHLVSIPDGLQSSEDRNKPGKSSEAILRVMPGKVEELIEEINSSDSDKISCVLADQSIGWALEIAEKKGIRRAAFCPAAAAQLVLGFSIPKLIEEGIMDEHGTPTKEQIIRLSPAMPAMNTAKFVWACLGNKEAQKNIFGLMVKNNKAMKLTDWLLCNSTYELEPEAFNLAPQILPIGPISASNRQEDSVGNFWSEDSTCLQWLDQQPQHSVIYVAFGSLTIFHPTQFQELAIGLELSNRPFLWVVRPDTSKEKNDGFLEEFQDRVGNRGKMVSWAPQQKVLAHPSVACFVSHCGWNSTTEGVSNGIPFLCWPYFADQFLNQSYICDIWKTGLGLNRDQNGMITRGEVVNKLEKLLRTGEFKTRALDLKEIVINSVKESSGSSYQNFKNFVKWMKE</sequence>